<keyword evidence="5" id="KW-1185">Reference proteome</keyword>
<dbReference type="PANTHER" id="PTHR35147:SF1">
    <property type="entry name" value="CHEMORECEPTOR GLUTAMINE DEAMIDASE CHED-RELATED"/>
    <property type="match status" value="1"/>
</dbReference>
<name>A0A975BAJ9_9BACT</name>
<dbReference type="KEGG" id="dli:dnl_40270"/>
<dbReference type="SUPFAM" id="SSF64438">
    <property type="entry name" value="CNF1/YfiH-like putative cysteine hydrolases"/>
    <property type="match status" value="1"/>
</dbReference>
<comment type="catalytic activity">
    <reaction evidence="3">
        <text>L-glutaminyl-[protein] + H2O = L-glutamyl-[protein] + NH4(+)</text>
        <dbReference type="Rhea" id="RHEA:16441"/>
        <dbReference type="Rhea" id="RHEA-COMP:10207"/>
        <dbReference type="Rhea" id="RHEA-COMP:10208"/>
        <dbReference type="ChEBI" id="CHEBI:15377"/>
        <dbReference type="ChEBI" id="CHEBI:28938"/>
        <dbReference type="ChEBI" id="CHEBI:29973"/>
        <dbReference type="ChEBI" id="CHEBI:30011"/>
        <dbReference type="EC" id="3.5.1.44"/>
    </reaction>
</comment>
<dbReference type="Pfam" id="PF03975">
    <property type="entry name" value="CheD"/>
    <property type="match status" value="1"/>
</dbReference>
<sequence length="151" mass="16495">MGDMKVGSNEDVLVTHALGSCLGLMIYDPAARVGGMLHAMLPLSKINPQKAESNPFMFVDTGVPRLFKAVYELGGKKARMVVKAAGCGRPLSNNEMFKIGERNYIVLKKILWKNNVMLESEDIGGTASRTVHFNILTGEIIISSNSQKKNL</sequence>
<dbReference type="CDD" id="cd16352">
    <property type="entry name" value="CheD"/>
    <property type="match status" value="1"/>
</dbReference>
<protein>
    <recommendedName>
        <fullName evidence="3">Probable chemoreceptor glutamine deamidase CheD</fullName>
        <ecNumber evidence="3">3.5.1.44</ecNumber>
    </recommendedName>
</protein>
<evidence type="ECO:0000256" key="3">
    <source>
        <dbReference type="HAMAP-Rule" id="MF_01440"/>
    </source>
</evidence>
<reference evidence="4" key="1">
    <citation type="journal article" date="2021" name="Microb. Physiol.">
        <title>Proteogenomic Insights into the Physiology of Marine, Sulfate-Reducing, Filamentous Desulfonema limicola and Desulfonema magnum.</title>
        <authorList>
            <person name="Schnaars V."/>
            <person name="Wohlbrand L."/>
            <person name="Scheve S."/>
            <person name="Hinrichs C."/>
            <person name="Reinhardt R."/>
            <person name="Rabus R."/>
        </authorList>
    </citation>
    <scope>NUCLEOTIDE SEQUENCE</scope>
    <source>
        <strain evidence="4">5ac10</strain>
    </source>
</reference>
<dbReference type="Proteomes" id="UP000663720">
    <property type="component" value="Chromosome"/>
</dbReference>
<keyword evidence="1 3" id="KW-0145">Chemotaxis</keyword>
<dbReference type="HAMAP" id="MF_01440">
    <property type="entry name" value="CheD"/>
    <property type="match status" value="1"/>
</dbReference>
<dbReference type="InterPro" id="IPR038592">
    <property type="entry name" value="CheD-like_sf"/>
</dbReference>
<evidence type="ECO:0000313" key="4">
    <source>
        <dbReference type="EMBL" id="QTA81684.1"/>
    </source>
</evidence>
<dbReference type="PANTHER" id="PTHR35147">
    <property type="entry name" value="CHEMORECEPTOR GLUTAMINE DEAMIDASE CHED-RELATED"/>
    <property type="match status" value="1"/>
</dbReference>
<evidence type="ECO:0000256" key="1">
    <source>
        <dbReference type="ARBA" id="ARBA00022500"/>
    </source>
</evidence>
<organism evidence="4 5">
    <name type="scientific">Desulfonema limicola</name>
    <dbReference type="NCBI Taxonomy" id="45656"/>
    <lineage>
        <taxon>Bacteria</taxon>
        <taxon>Pseudomonadati</taxon>
        <taxon>Thermodesulfobacteriota</taxon>
        <taxon>Desulfobacteria</taxon>
        <taxon>Desulfobacterales</taxon>
        <taxon>Desulfococcaceae</taxon>
        <taxon>Desulfonema</taxon>
    </lineage>
</organism>
<dbReference type="Gene3D" id="3.30.1330.200">
    <property type="match status" value="1"/>
</dbReference>
<keyword evidence="2 3" id="KW-0378">Hydrolase</keyword>
<dbReference type="GO" id="GO:0006935">
    <property type="term" value="P:chemotaxis"/>
    <property type="evidence" value="ECO:0007669"/>
    <property type="project" value="UniProtKB-UniRule"/>
</dbReference>
<dbReference type="EMBL" id="CP061799">
    <property type="protein sequence ID" value="QTA81684.1"/>
    <property type="molecule type" value="Genomic_DNA"/>
</dbReference>
<evidence type="ECO:0000313" key="5">
    <source>
        <dbReference type="Proteomes" id="UP000663720"/>
    </source>
</evidence>
<dbReference type="GO" id="GO:0050568">
    <property type="term" value="F:protein-glutamine glutaminase activity"/>
    <property type="evidence" value="ECO:0007669"/>
    <property type="project" value="UniProtKB-UniRule"/>
</dbReference>
<dbReference type="EC" id="3.5.1.44" evidence="3"/>
<dbReference type="InterPro" id="IPR005659">
    <property type="entry name" value="Chemorcpt_Glu_NH3ase_CheD"/>
</dbReference>
<proteinExistence type="inferred from homology"/>
<dbReference type="AlphaFoldDB" id="A0A975BAJ9"/>
<gene>
    <name evidence="4" type="primary">cheD2</name>
    <name evidence="3" type="synonym">cheD</name>
    <name evidence="4" type="ORF">dnl_40270</name>
</gene>
<dbReference type="InterPro" id="IPR011324">
    <property type="entry name" value="Cytotoxic_necrot_fac-like_cat"/>
</dbReference>
<comment type="similarity">
    <text evidence="3">Belongs to the CheD family.</text>
</comment>
<comment type="function">
    <text evidence="3">Probably deamidates glutamine residues to glutamate on methyl-accepting chemotaxis receptors (MCPs), playing an important role in chemotaxis.</text>
</comment>
<accession>A0A975BAJ9</accession>
<evidence type="ECO:0000256" key="2">
    <source>
        <dbReference type="ARBA" id="ARBA00022801"/>
    </source>
</evidence>